<dbReference type="PANTHER" id="PTHR30204:SF58">
    <property type="entry name" value="HTH-TYPE TRANSCRIPTIONAL REGULATOR YFMP"/>
    <property type="match status" value="1"/>
</dbReference>
<dbReference type="STRING" id="1817883.A3G31_01575"/>
<evidence type="ECO:0000313" key="3">
    <source>
        <dbReference type="EMBL" id="OGL55479.1"/>
    </source>
</evidence>
<dbReference type="CDD" id="cd04766">
    <property type="entry name" value="HTH_HspR"/>
    <property type="match status" value="1"/>
</dbReference>
<proteinExistence type="predicted"/>
<dbReference type="InterPro" id="IPR000551">
    <property type="entry name" value="MerR-type_HTH_dom"/>
</dbReference>
<accession>A0A1F7SNW6</accession>
<gene>
    <name evidence="3" type="ORF">A3G31_01575</name>
</gene>
<evidence type="ECO:0000259" key="2">
    <source>
        <dbReference type="PROSITE" id="PS50937"/>
    </source>
</evidence>
<dbReference type="InterPro" id="IPR009061">
    <property type="entry name" value="DNA-bd_dom_put_sf"/>
</dbReference>
<dbReference type="PROSITE" id="PS00552">
    <property type="entry name" value="HTH_MERR_1"/>
    <property type="match status" value="1"/>
</dbReference>
<dbReference type="AlphaFoldDB" id="A0A1F7SNW6"/>
<comment type="caution">
    <text evidence="3">The sequence shown here is derived from an EMBL/GenBank/DDBJ whole genome shotgun (WGS) entry which is preliminary data.</text>
</comment>
<dbReference type="Proteomes" id="UP000178082">
    <property type="component" value="Unassembled WGS sequence"/>
</dbReference>
<dbReference type="PROSITE" id="PS50937">
    <property type="entry name" value="HTH_MERR_2"/>
    <property type="match status" value="1"/>
</dbReference>
<dbReference type="EMBL" id="MGDI01000001">
    <property type="protein sequence ID" value="OGL55479.1"/>
    <property type="molecule type" value="Genomic_DNA"/>
</dbReference>
<feature type="domain" description="HTH merR-type" evidence="2">
    <location>
        <begin position="7"/>
        <end position="76"/>
    </location>
</feature>
<dbReference type="SMART" id="SM00422">
    <property type="entry name" value="HTH_MERR"/>
    <property type="match status" value="1"/>
</dbReference>
<reference evidence="3 4" key="1">
    <citation type="journal article" date="2016" name="Nat. Commun.">
        <title>Thousands of microbial genomes shed light on interconnected biogeochemical processes in an aquifer system.</title>
        <authorList>
            <person name="Anantharaman K."/>
            <person name="Brown C.T."/>
            <person name="Hug L.A."/>
            <person name="Sharon I."/>
            <person name="Castelle C.J."/>
            <person name="Probst A.J."/>
            <person name="Thomas B.C."/>
            <person name="Singh A."/>
            <person name="Wilkins M.J."/>
            <person name="Karaoz U."/>
            <person name="Brodie E.L."/>
            <person name="Williams K.H."/>
            <person name="Hubbard S.S."/>
            <person name="Banfield J.F."/>
        </authorList>
    </citation>
    <scope>NUCLEOTIDE SEQUENCE [LARGE SCALE GENOMIC DNA]</scope>
</reference>
<evidence type="ECO:0000313" key="4">
    <source>
        <dbReference type="Proteomes" id="UP000178082"/>
    </source>
</evidence>
<dbReference type="NCBIfam" id="NF047375">
    <property type="entry name" value="HeatShock_HspR"/>
    <property type="match status" value="1"/>
</dbReference>
<dbReference type="Gene3D" id="1.10.1660.10">
    <property type="match status" value="1"/>
</dbReference>
<dbReference type="GO" id="GO:0003677">
    <property type="term" value="F:DNA binding"/>
    <property type="evidence" value="ECO:0007669"/>
    <property type="project" value="UniProtKB-KW"/>
</dbReference>
<sequence>MAKKKGYYSIGVVSEMLDVHPQTLRLYEREGLISPKRTGGNTRLYSDDDVRKVEMIQRLTQDLGVNLAGVEIIMRMREKMEEMQTQMDELLKSFLERFSNEVKKWKETSGEALVKVSGREITRIKNDNK</sequence>
<name>A0A1F7SNW6_9BACT</name>
<evidence type="ECO:0000256" key="1">
    <source>
        <dbReference type="ARBA" id="ARBA00023125"/>
    </source>
</evidence>
<dbReference type="SUPFAM" id="SSF46955">
    <property type="entry name" value="Putative DNA-binding domain"/>
    <property type="match status" value="1"/>
</dbReference>
<dbReference type="GO" id="GO:0003700">
    <property type="term" value="F:DNA-binding transcription factor activity"/>
    <property type="evidence" value="ECO:0007669"/>
    <property type="project" value="InterPro"/>
</dbReference>
<keyword evidence="1" id="KW-0238">DNA-binding</keyword>
<dbReference type="InterPro" id="IPR047057">
    <property type="entry name" value="MerR_fam"/>
</dbReference>
<organism evidence="3 4">
    <name type="scientific">Candidatus Schekmanbacteria bacterium RIFCSPLOWO2_12_FULL_38_15</name>
    <dbReference type="NCBI Taxonomy" id="1817883"/>
    <lineage>
        <taxon>Bacteria</taxon>
        <taxon>Candidatus Schekmaniibacteriota</taxon>
    </lineage>
</organism>
<protein>
    <submittedName>
        <fullName evidence="3">MerR family transcriptional regulator</fullName>
    </submittedName>
</protein>
<dbReference type="PANTHER" id="PTHR30204">
    <property type="entry name" value="REDOX-CYCLING DRUG-SENSING TRANSCRIPTIONAL ACTIVATOR SOXR"/>
    <property type="match status" value="1"/>
</dbReference>
<dbReference type="Pfam" id="PF13411">
    <property type="entry name" value="MerR_1"/>
    <property type="match status" value="1"/>
</dbReference>